<evidence type="ECO:0000256" key="5">
    <source>
        <dbReference type="ARBA" id="ARBA00022840"/>
    </source>
</evidence>
<protein>
    <submittedName>
        <fullName evidence="7">ABC transporter</fullName>
    </submittedName>
</protein>
<name>A0A2P7B8G9_9HYPH</name>
<evidence type="ECO:0000256" key="1">
    <source>
        <dbReference type="ARBA" id="ARBA00004417"/>
    </source>
</evidence>
<dbReference type="PANTHER" id="PTHR43875">
    <property type="entry name" value="MALTODEXTRIN IMPORT ATP-BINDING PROTEIN MSMX"/>
    <property type="match status" value="1"/>
</dbReference>
<dbReference type="CDD" id="cd03301">
    <property type="entry name" value="ABC_MalK_N"/>
    <property type="match status" value="1"/>
</dbReference>
<dbReference type="InterPro" id="IPR003439">
    <property type="entry name" value="ABC_transporter-like_ATP-bd"/>
</dbReference>
<dbReference type="Gene3D" id="2.40.50.140">
    <property type="entry name" value="Nucleic acid-binding proteins"/>
    <property type="match status" value="1"/>
</dbReference>
<dbReference type="InterPro" id="IPR015855">
    <property type="entry name" value="ABC_transpr_MalK-like"/>
</dbReference>
<dbReference type="NCBIfam" id="NF008653">
    <property type="entry name" value="PRK11650.1"/>
    <property type="match status" value="1"/>
</dbReference>
<dbReference type="OrthoDB" id="8188565at2"/>
<keyword evidence="8" id="KW-1185">Reference proteome</keyword>
<accession>A0A2P7B8G9</accession>
<dbReference type="GO" id="GO:0055052">
    <property type="term" value="C:ATP-binding cassette (ABC) transporter complex, substrate-binding subunit-containing"/>
    <property type="evidence" value="ECO:0007669"/>
    <property type="project" value="TreeGrafter"/>
</dbReference>
<feature type="domain" description="ABC transporter" evidence="6">
    <location>
        <begin position="4"/>
        <end position="234"/>
    </location>
</feature>
<reference evidence="8" key="1">
    <citation type="submission" date="2017-11" db="EMBL/GenBank/DDBJ databases">
        <authorList>
            <person name="Kuznetsova I."/>
            <person name="Sazanova A."/>
            <person name="Chirak E."/>
            <person name="Safronova V."/>
            <person name="Willems A."/>
        </authorList>
    </citation>
    <scope>NUCLEOTIDE SEQUENCE [LARGE SCALE GENOMIC DNA]</scope>
    <source>
        <strain evidence="8">CCBAU 03422</strain>
    </source>
</reference>
<organism evidence="7 8">
    <name type="scientific">Phyllobacterium sophorae</name>
    <dbReference type="NCBI Taxonomy" id="1520277"/>
    <lineage>
        <taxon>Bacteria</taxon>
        <taxon>Pseudomonadati</taxon>
        <taxon>Pseudomonadota</taxon>
        <taxon>Alphaproteobacteria</taxon>
        <taxon>Hyphomicrobiales</taxon>
        <taxon>Phyllobacteriaceae</taxon>
        <taxon>Phyllobacterium</taxon>
    </lineage>
</organism>
<dbReference type="GO" id="GO:0008643">
    <property type="term" value="P:carbohydrate transport"/>
    <property type="evidence" value="ECO:0007669"/>
    <property type="project" value="InterPro"/>
</dbReference>
<evidence type="ECO:0000259" key="6">
    <source>
        <dbReference type="PROSITE" id="PS50893"/>
    </source>
</evidence>
<comment type="subcellular location">
    <subcellularLocation>
        <location evidence="1">Cell inner membrane</location>
        <topology evidence="1">Peripheral membrane protein</topology>
    </subcellularLocation>
</comment>
<dbReference type="SUPFAM" id="SSF50331">
    <property type="entry name" value="MOP-like"/>
    <property type="match status" value="1"/>
</dbReference>
<proteinExistence type="inferred from homology"/>
<dbReference type="EMBL" id="PGGM01000008">
    <property type="protein sequence ID" value="PSH62755.1"/>
    <property type="molecule type" value="Genomic_DNA"/>
</dbReference>
<dbReference type="Pfam" id="PF00005">
    <property type="entry name" value="ABC_tran"/>
    <property type="match status" value="1"/>
</dbReference>
<sequence length="355" mass="39163">MAGLQIKQLVKSYGAMNVLHGIDLDVRDGEFLVLIGPSGCGKSTLLRMIAGLDEISSGELWIGDRLSNGLAPQQRNISMVFQSYALFPHMTTRKNIGFGPKIRREARSMIDAKVNKAAETLNLHDYLDRLPRQLSGGQRQRVAMGRTIVREPDLFLFDEPLSNLDAKLRVQMRTELKALHQQLKTTMVYVTHDQIEAMTMADRIVVMNGGCIEQSGSPLELYDKPVNKFVAGFLGSPAMNFIPGTLERSDGAPRMRTQDGFTIPVSETSAASGQEIEIGIRPEHYRLADNAESFPYRVAVVEPTGSETHIFGTVAGVGVRCVFRDRVAPEPGSQLLLTTDPAKVHVFDRATGIRI</sequence>
<keyword evidence="4" id="KW-0547">Nucleotide-binding</keyword>
<dbReference type="Pfam" id="PF17912">
    <property type="entry name" value="OB_MalK"/>
    <property type="match status" value="1"/>
</dbReference>
<comment type="similarity">
    <text evidence="2">Belongs to the ABC transporter superfamily.</text>
</comment>
<dbReference type="InterPro" id="IPR008995">
    <property type="entry name" value="Mo/tungstate-bd_C_term_dom"/>
</dbReference>
<evidence type="ECO:0000313" key="7">
    <source>
        <dbReference type="EMBL" id="PSH62755.1"/>
    </source>
</evidence>
<keyword evidence="3" id="KW-0813">Transport</keyword>
<keyword evidence="5" id="KW-0067">ATP-binding</keyword>
<dbReference type="InterPro" id="IPR012340">
    <property type="entry name" value="NA-bd_OB-fold"/>
</dbReference>
<dbReference type="PROSITE" id="PS50893">
    <property type="entry name" value="ABC_TRANSPORTER_2"/>
    <property type="match status" value="1"/>
</dbReference>
<dbReference type="Proteomes" id="UP000241764">
    <property type="component" value="Unassembled WGS sequence"/>
</dbReference>
<dbReference type="FunFam" id="3.40.50.300:FF:000042">
    <property type="entry name" value="Maltose/maltodextrin ABC transporter, ATP-binding protein"/>
    <property type="match status" value="1"/>
</dbReference>
<dbReference type="InterPro" id="IPR040582">
    <property type="entry name" value="OB_MalK-like"/>
</dbReference>
<evidence type="ECO:0000256" key="3">
    <source>
        <dbReference type="ARBA" id="ARBA00022448"/>
    </source>
</evidence>
<comment type="caution">
    <text evidence="7">The sequence shown here is derived from an EMBL/GenBank/DDBJ whole genome shotgun (WGS) entry which is preliminary data.</text>
</comment>
<dbReference type="PANTHER" id="PTHR43875:SF10">
    <property type="entry name" value="BLL2173 PROTEIN"/>
    <property type="match status" value="1"/>
</dbReference>
<dbReference type="InterPro" id="IPR017871">
    <property type="entry name" value="ABC_transporter-like_CS"/>
</dbReference>
<dbReference type="SUPFAM" id="SSF52540">
    <property type="entry name" value="P-loop containing nucleoside triphosphate hydrolases"/>
    <property type="match status" value="1"/>
</dbReference>
<dbReference type="PROSITE" id="PS00211">
    <property type="entry name" value="ABC_TRANSPORTER_1"/>
    <property type="match status" value="1"/>
</dbReference>
<evidence type="ECO:0000313" key="8">
    <source>
        <dbReference type="Proteomes" id="UP000241764"/>
    </source>
</evidence>
<dbReference type="SMART" id="SM00382">
    <property type="entry name" value="AAA"/>
    <property type="match status" value="1"/>
</dbReference>
<evidence type="ECO:0000256" key="2">
    <source>
        <dbReference type="ARBA" id="ARBA00005417"/>
    </source>
</evidence>
<dbReference type="InterPro" id="IPR047641">
    <property type="entry name" value="ABC_transpr_MalK/UgpC-like"/>
</dbReference>
<dbReference type="Gene3D" id="3.40.50.300">
    <property type="entry name" value="P-loop containing nucleotide triphosphate hydrolases"/>
    <property type="match status" value="1"/>
</dbReference>
<evidence type="ECO:0000256" key="4">
    <source>
        <dbReference type="ARBA" id="ARBA00022741"/>
    </source>
</evidence>
<dbReference type="Gene3D" id="2.40.50.100">
    <property type="match status" value="1"/>
</dbReference>
<gene>
    <name evidence="7" type="ORF">CU103_17695</name>
</gene>
<dbReference type="GO" id="GO:0005524">
    <property type="term" value="F:ATP binding"/>
    <property type="evidence" value="ECO:0007669"/>
    <property type="project" value="UniProtKB-KW"/>
</dbReference>
<dbReference type="InterPro" id="IPR027417">
    <property type="entry name" value="P-loop_NTPase"/>
</dbReference>
<dbReference type="RefSeq" id="WP_106665360.1">
    <property type="nucleotide sequence ID" value="NZ_PGGM01000008.1"/>
</dbReference>
<dbReference type="InterPro" id="IPR003593">
    <property type="entry name" value="AAA+_ATPase"/>
</dbReference>
<dbReference type="GO" id="GO:0016887">
    <property type="term" value="F:ATP hydrolysis activity"/>
    <property type="evidence" value="ECO:0007669"/>
    <property type="project" value="InterPro"/>
</dbReference>
<dbReference type="GO" id="GO:0140359">
    <property type="term" value="F:ABC-type transporter activity"/>
    <property type="evidence" value="ECO:0007669"/>
    <property type="project" value="InterPro"/>
</dbReference>
<dbReference type="AlphaFoldDB" id="A0A2P7B8G9"/>